<keyword evidence="2" id="KW-0732">Signal</keyword>
<comment type="caution">
    <text evidence="3">The sequence shown here is derived from an EMBL/GenBank/DDBJ whole genome shotgun (WGS) entry which is preliminary data.</text>
</comment>
<evidence type="ECO:0000313" key="3">
    <source>
        <dbReference type="EMBL" id="MCX8996297.1"/>
    </source>
</evidence>
<dbReference type="EMBL" id="JANFPI010000001">
    <property type="protein sequence ID" value="MCX8996297.1"/>
    <property type="molecule type" value="Genomic_DNA"/>
</dbReference>
<gene>
    <name evidence="3" type="ORF">NOF55_04185</name>
    <name evidence="4" type="ORF">NOF55_16240</name>
</gene>
<evidence type="ECO:0000256" key="2">
    <source>
        <dbReference type="SAM" id="SignalP"/>
    </source>
</evidence>
<reference evidence="3" key="1">
    <citation type="submission" date="2022-07" db="EMBL/GenBank/DDBJ databases">
        <title>Ectorhizobium quercum gen.nov., sp. nov.</title>
        <authorList>
            <person name="Ma T."/>
            <person name="Li Y."/>
        </authorList>
    </citation>
    <scope>NUCLEOTIDE SEQUENCE</scope>
    <source>
        <strain evidence="3">BDR2-2</strain>
    </source>
</reference>
<dbReference type="AlphaFoldDB" id="A0AAE3MXU8"/>
<keyword evidence="5" id="KW-1185">Reference proteome</keyword>
<dbReference type="RefSeq" id="WP_306410043.1">
    <property type="nucleotide sequence ID" value="NZ_JANFPI010000001.1"/>
</dbReference>
<organism evidence="3 5">
    <name type="scientific">Ectorhizobium quercum</name>
    <dbReference type="NCBI Taxonomy" id="2965071"/>
    <lineage>
        <taxon>Bacteria</taxon>
        <taxon>Pseudomonadati</taxon>
        <taxon>Pseudomonadota</taxon>
        <taxon>Alphaproteobacteria</taxon>
        <taxon>Hyphomicrobiales</taxon>
        <taxon>Rhizobiaceae</taxon>
        <taxon>Ectorhizobium</taxon>
    </lineage>
</organism>
<dbReference type="EMBL" id="JANFPI010000005">
    <property type="protein sequence ID" value="MCX8998664.1"/>
    <property type="molecule type" value="Genomic_DNA"/>
</dbReference>
<evidence type="ECO:0000313" key="4">
    <source>
        <dbReference type="EMBL" id="MCX8998664.1"/>
    </source>
</evidence>
<evidence type="ECO:0008006" key="6">
    <source>
        <dbReference type="Google" id="ProtNLM"/>
    </source>
</evidence>
<evidence type="ECO:0000256" key="1">
    <source>
        <dbReference type="SAM" id="MobiDB-lite"/>
    </source>
</evidence>
<accession>A0AAE3MXU8</accession>
<protein>
    <recommendedName>
        <fullName evidence="6">Lipoprotein</fullName>
    </recommendedName>
</protein>
<feature type="chain" id="PRO_5042443124" description="Lipoprotein" evidence="2">
    <location>
        <begin position="28"/>
        <end position="210"/>
    </location>
</feature>
<feature type="signal peptide" evidence="2">
    <location>
        <begin position="1"/>
        <end position="27"/>
    </location>
</feature>
<sequence length="210" mass="22762">MSKTHMYRVSAYAAGIASACLALGSCASGPTYGTDKTATEQLFSDLGSVVAVSRKSDGPAPKYTPRPGLVTPAQGSAPNLVAPQTALNDRTNNPDWVESPEETRRRLVAEADANADNPNYRSPLLAGRGQAGTLTEEQRWQAFRKAKADASPAAGLERRRYLSDPPPTYRQPAETASIDDLGVPETQKEKRRLKEAQSGEKSTSWWNPFR</sequence>
<feature type="compositionally biased region" description="Basic and acidic residues" evidence="1">
    <location>
        <begin position="186"/>
        <end position="198"/>
    </location>
</feature>
<feature type="region of interest" description="Disordered" evidence="1">
    <location>
        <begin position="142"/>
        <end position="210"/>
    </location>
</feature>
<proteinExistence type="predicted"/>
<feature type="compositionally biased region" description="Polar residues" evidence="1">
    <location>
        <begin position="85"/>
        <end position="94"/>
    </location>
</feature>
<dbReference type="Proteomes" id="UP001208771">
    <property type="component" value="Unassembled WGS sequence"/>
</dbReference>
<feature type="compositionally biased region" description="Polar residues" evidence="1">
    <location>
        <begin position="199"/>
        <end position="210"/>
    </location>
</feature>
<evidence type="ECO:0000313" key="5">
    <source>
        <dbReference type="Proteomes" id="UP001208771"/>
    </source>
</evidence>
<dbReference type="PROSITE" id="PS51257">
    <property type="entry name" value="PROKAR_LIPOPROTEIN"/>
    <property type="match status" value="1"/>
</dbReference>
<name>A0AAE3MXU8_9HYPH</name>
<feature type="region of interest" description="Disordered" evidence="1">
    <location>
        <begin position="56"/>
        <end position="101"/>
    </location>
</feature>